<sequence>MSGRLFVIGTGPGNPEQMTPEALAAVDAATDFFGYGPYLDRLQLRHDQLRHASDNREELGRAGAALAMAADGAKVCVVSGGDPGVFAMAAAVCEAIENGPAAWRAVDLIILPGITAMLAVAARAGAPLGHDFCAISLSDNLKPWNIIENRLVLAAKAGFVIALYNPISRARPWQLGEAFKLLRDHLPAATPVIFGRAAGRPDERIAVQQLSQADASIADMATCIIIGSAETRIVARPGRLDLVYTPRFMAGGTGDRSPPAPPR</sequence>
<evidence type="ECO:0000313" key="1">
    <source>
        <dbReference type="EMBL" id="XKM43838.1"/>
    </source>
</evidence>
<keyword evidence="1" id="KW-0614">Plasmid</keyword>
<proteinExistence type="predicted"/>
<protein>
    <submittedName>
        <fullName evidence="1">Precorrin-3B C(17)-methyltransferase</fullName>
        <ecNumber evidence="1">2.1.1.131</ecNumber>
    </submittedName>
</protein>
<geneLocation type="plasmid" evidence="1 2">
    <name>unnamed4</name>
</geneLocation>
<dbReference type="EC" id="2.1.1.131" evidence="1"/>
<dbReference type="EMBL" id="CP171855">
    <property type="protein sequence ID" value="XKM43838.1"/>
    <property type="molecule type" value="Genomic_DNA"/>
</dbReference>
<gene>
    <name evidence="1" type="ORF">A4U53_040460</name>
</gene>
<reference evidence="1" key="1">
    <citation type="submission" date="2024-10" db="EMBL/GenBank/DDBJ databases">
        <title>Strain of Rhizobium-related bacteria isolated fromm roots of Vavilovia formosa.</title>
        <authorList>
            <person name="Kimeklis A."/>
            <person name="Afonin A."/>
        </authorList>
    </citation>
    <scope>NUCLEOTIDE SEQUENCE</scope>
    <source>
        <strain evidence="1">Vaf-46</strain>
    </source>
</reference>
<accession>A0ACD5EXC0</accession>
<evidence type="ECO:0000313" key="2">
    <source>
        <dbReference type="Proteomes" id="UP000078465"/>
    </source>
</evidence>
<keyword evidence="1" id="KW-0489">Methyltransferase</keyword>
<dbReference type="Proteomes" id="UP000078465">
    <property type="component" value="Plasmid unnamed4"/>
</dbReference>
<name>A0ACD5EXC0_9HYPH</name>
<keyword evidence="1" id="KW-0808">Transferase</keyword>
<organism evidence="1 2">
    <name type="scientific">Rhizobium ruizarguesonis</name>
    <dbReference type="NCBI Taxonomy" id="2081791"/>
    <lineage>
        <taxon>Bacteria</taxon>
        <taxon>Pseudomonadati</taxon>
        <taxon>Pseudomonadota</taxon>
        <taxon>Alphaproteobacteria</taxon>
        <taxon>Hyphomicrobiales</taxon>
        <taxon>Rhizobiaceae</taxon>
        <taxon>Rhizobium/Agrobacterium group</taxon>
        <taxon>Rhizobium</taxon>
    </lineage>
</organism>